<gene>
    <name evidence="1" type="ORF">SAMN04487819_101262</name>
</gene>
<dbReference type="AlphaFoldDB" id="A0A1I1TQ55"/>
<organism evidence="1 2">
    <name type="scientific">Actinopolyspora alba</name>
    <dbReference type="NCBI Taxonomy" id="673379"/>
    <lineage>
        <taxon>Bacteria</taxon>
        <taxon>Bacillati</taxon>
        <taxon>Actinomycetota</taxon>
        <taxon>Actinomycetes</taxon>
        <taxon>Actinopolysporales</taxon>
        <taxon>Actinopolysporaceae</taxon>
        <taxon>Actinopolyspora</taxon>
        <taxon>Actinopolyspora alba group</taxon>
    </lineage>
</organism>
<sequence length="85" mass="9042">MSALVVIGVFDGCRRFRELNRRHRLDALLSLKTVLFGRFGRGAEEGVPGVVGEGVDGAVGFLESRTPTAVPVSRTSTQLSLATAL</sequence>
<dbReference type="EMBL" id="FOMZ01000001">
    <property type="protein sequence ID" value="SFD60742.1"/>
    <property type="molecule type" value="Genomic_DNA"/>
</dbReference>
<evidence type="ECO:0000313" key="1">
    <source>
        <dbReference type="EMBL" id="SFD60742.1"/>
    </source>
</evidence>
<keyword evidence="2" id="KW-1185">Reference proteome</keyword>
<protein>
    <submittedName>
        <fullName evidence="1">Uncharacterized protein</fullName>
    </submittedName>
</protein>
<accession>A0A1I1TQ55</accession>
<dbReference type="Proteomes" id="UP000198716">
    <property type="component" value="Unassembled WGS sequence"/>
</dbReference>
<reference evidence="2" key="1">
    <citation type="submission" date="2016-10" db="EMBL/GenBank/DDBJ databases">
        <authorList>
            <person name="Varghese N."/>
            <person name="Submissions S."/>
        </authorList>
    </citation>
    <scope>NUCLEOTIDE SEQUENCE [LARGE SCALE GENOMIC DNA]</scope>
    <source>
        <strain evidence="2">DSM 45004</strain>
    </source>
</reference>
<name>A0A1I1TQ55_9ACTN</name>
<proteinExistence type="predicted"/>
<evidence type="ECO:0000313" key="2">
    <source>
        <dbReference type="Proteomes" id="UP000198716"/>
    </source>
</evidence>